<sequence>MTRLAFPYGFDAEGHSRTVAYASDAHLRDMLELLILTRLGERVMRPELGSPVLQMVFGAGEGPAALALQASLEATIAQELGHLLKLHDLTTQFLDAEGVLEIVVHFAARARPQVSRLVVRTDLP</sequence>
<feature type="domain" description="IraD/Gp25-like" evidence="1">
    <location>
        <begin position="24"/>
        <end position="112"/>
    </location>
</feature>
<gene>
    <name evidence="2" type="ORF">MTR65_07360</name>
</gene>
<dbReference type="InterPro" id="IPR007048">
    <property type="entry name" value="IraD/Gp25-like"/>
</dbReference>
<evidence type="ECO:0000313" key="3">
    <source>
        <dbReference type="Proteomes" id="UP001162802"/>
    </source>
</evidence>
<reference evidence="2" key="1">
    <citation type="submission" date="2022-03" db="EMBL/GenBank/DDBJ databases">
        <title>Identification of a novel bacterium isolated from mangrove sediments.</title>
        <authorList>
            <person name="Pan X."/>
        </authorList>
    </citation>
    <scope>NUCLEOTIDE SEQUENCE</scope>
    <source>
        <strain evidence="2">B2637</strain>
    </source>
</reference>
<keyword evidence="3" id="KW-1185">Reference proteome</keyword>
<accession>A0ABT0ABE6</accession>
<organism evidence="2 3">
    <name type="scientific">Novosphingobium mangrovi</name>
    <name type="common">ex Hu et al. 2023</name>
    <dbReference type="NCBI Taxonomy" id="2930094"/>
    <lineage>
        <taxon>Bacteria</taxon>
        <taxon>Pseudomonadati</taxon>
        <taxon>Pseudomonadota</taxon>
        <taxon>Alphaproteobacteria</taxon>
        <taxon>Sphingomonadales</taxon>
        <taxon>Sphingomonadaceae</taxon>
        <taxon>Novosphingobium</taxon>
    </lineage>
</organism>
<evidence type="ECO:0000313" key="2">
    <source>
        <dbReference type="EMBL" id="MCJ1960491.1"/>
    </source>
</evidence>
<proteinExistence type="predicted"/>
<dbReference type="Gene3D" id="3.10.450.40">
    <property type="match status" value="1"/>
</dbReference>
<name>A0ABT0ABE6_9SPHN</name>
<dbReference type="Proteomes" id="UP001162802">
    <property type="component" value="Unassembled WGS sequence"/>
</dbReference>
<dbReference type="RefSeq" id="WP_243798667.1">
    <property type="nucleotide sequence ID" value="NZ_JALHAT010000008.1"/>
</dbReference>
<comment type="caution">
    <text evidence="2">The sequence shown here is derived from an EMBL/GenBank/DDBJ whole genome shotgun (WGS) entry which is preliminary data.</text>
</comment>
<protein>
    <submittedName>
        <fullName evidence="2">GPW/gp25 family protein</fullName>
    </submittedName>
</protein>
<dbReference type="Pfam" id="PF04965">
    <property type="entry name" value="GPW_gp25"/>
    <property type="match status" value="1"/>
</dbReference>
<dbReference type="EMBL" id="JALHAT010000008">
    <property type="protein sequence ID" value="MCJ1960491.1"/>
    <property type="molecule type" value="Genomic_DNA"/>
</dbReference>
<dbReference type="SUPFAM" id="SSF160719">
    <property type="entry name" value="gpW/gp25-like"/>
    <property type="match status" value="1"/>
</dbReference>
<evidence type="ECO:0000259" key="1">
    <source>
        <dbReference type="Pfam" id="PF04965"/>
    </source>
</evidence>